<dbReference type="AlphaFoldDB" id="A0A1H7NCZ2"/>
<reference evidence="4 5" key="1">
    <citation type="submission" date="2016-10" db="EMBL/GenBank/DDBJ databases">
        <authorList>
            <person name="de Groot N.N."/>
        </authorList>
    </citation>
    <scope>NUCLEOTIDE SEQUENCE [LARGE SCALE GENOMIC DNA]</scope>
    <source>
        <strain evidence="4 5">Nv1</strain>
    </source>
</reference>
<comment type="similarity">
    <text evidence="1">Belongs to the peptidase S13 family.</text>
</comment>
<evidence type="ECO:0000256" key="2">
    <source>
        <dbReference type="ARBA" id="ARBA00022801"/>
    </source>
</evidence>
<organism evidence="4 5">
    <name type="scientific">Nitrosovibrio tenuis</name>
    <dbReference type="NCBI Taxonomy" id="1233"/>
    <lineage>
        <taxon>Bacteria</taxon>
        <taxon>Pseudomonadati</taxon>
        <taxon>Pseudomonadota</taxon>
        <taxon>Betaproteobacteria</taxon>
        <taxon>Nitrosomonadales</taxon>
        <taxon>Nitrosomonadaceae</taxon>
        <taxon>Nitrosovibrio</taxon>
    </lineage>
</organism>
<evidence type="ECO:0000256" key="3">
    <source>
        <dbReference type="SAM" id="Phobius"/>
    </source>
</evidence>
<keyword evidence="4" id="KW-0645">Protease</keyword>
<dbReference type="PANTHER" id="PTHR30023">
    <property type="entry name" value="D-ALANYL-D-ALANINE CARBOXYPEPTIDASE"/>
    <property type="match status" value="1"/>
</dbReference>
<keyword evidence="3" id="KW-0812">Transmembrane</keyword>
<gene>
    <name evidence="4" type="ORF">SAMN05216387_106119</name>
</gene>
<dbReference type="Proteomes" id="UP000198620">
    <property type="component" value="Unassembled WGS sequence"/>
</dbReference>
<dbReference type="GO" id="GO:0004185">
    <property type="term" value="F:serine-type carboxypeptidase activity"/>
    <property type="evidence" value="ECO:0007669"/>
    <property type="project" value="InterPro"/>
</dbReference>
<evidence type="ECO:0000313" key="5">
    <source>
        <dbReference type="Proteomes" id="UP000198620"/>
    </source>
</evidence>
<dbReference type="PANTHER" id="PTHR30023:SF0">
    <property type="entry name" value="PENICILLIN-SENSITIVE CARBOXYPEPTIDASE A"/>
    <property type="match status" value="1"/>
</dbReference>
<evidence type="ECO:0000313" key="4">
    <source>
        <dbReference type="EMBL" id="SEL20797.1"/>
    </source>
</evidence>
<name>A0A1H7NCZ2_9PROT</name>
<accession>A0A1H7NCZ2</accession>
<dbReference type="NCBIfam" id="TIGR00666">
    <property type="entry name" value="PBP4"/>
    <property type="match status" value="1"/>
</dbReference>
<dbReference type="EMBL" id="FOBH01000006">
    <property type="protein sequence ID" value="SEL20797.1"/>
    <property type="molecule type" value="Genomic_DNA"/>
</dbReference>
<keyword evidence="2" id="KW-0378">Hydrolase</keyword>
<dbReference type="Gene3D" id="3.40.710.10">
    <property type="entry name" value="DD-peptidase/beta-lactamase superfamily"/>
    <property type="match status" value="2"/>
</dbReference>
<dbReference type="GO" id="GO:0006508">
    <property type="term" value="P:proteolysis"/>
    <property type="evidence" value="ECO:0007669"/>
    <property type="project" value="InterPro"/>
</dbReference>
<dbReference type="GO" id="GO:0000270">
    <property type="term" value="P:peptidoglycan metabolic process"/>
    <property type="evidence" value="ECO:0007669"/>
    <property type="project" value="TreeGrafter"/>
</dbReference>
<keyword evidence="4" id="KW-0121">Carboxypeptidase</keyword>
<dbReference type="Pfam" id="PF02113">
    <property type="entry name" value="Peptidase_S13"/>
    <property type="match status" value="2"/>
</dbReference>
<feature type="transmembrane region" description="Helical" evidence="3">
    <location>
        <begin position="17"/>
        <end position="39"/>
    </location>
</feature>
<evidence type="ECO:0000256" key="1">
    <source>
        <dbReference type="ARBA" id="ARBA00006096"/>
    </source>
</evidence>
<sequence>MIWCKCLGPLLTPVPHFIPYAVSYFAVVLTFLVQAAPAFSHNLPAPVRQALKQAGIPESAVGVYVHEISATQPLLQLNAGVAMNPASVMKLVTTFAGLELLGPAYTWKTELYADGLRNGDTLQGNLIIKGYGDPKLNLENFWLLTRRLRQTGLREIAGDLMLDNSHFDLPNAHPADFDGKPHRAYNVLPEALLVNYRTLAIRLIPQPESKTIRIVVDPLPALLDLKNNLMLSNGPCSDWRDALATDIRIDPQDNSRVSIIFDGNYSTHCGEKTLFLSIHDNAYYILSLFRQLWQEQGGTFRGRAISGTVPEGLLPVEIHQSPPLADIVRDINKFSNNAAARQLYLALGLAASGANGATAMTTGVTSGMTSGSAGNTRGSAEKDYGVPGVPPATLAKSDFAIRRWLTSKRLSFPELIIENGSGLSRNERISARHLGQLLLAAFQSPVMPEFISSLPIAAVDGTMKKRLNGSATAGQAHIKTGLLDGVRTMAGYMLDRSGRRVVIVFLINHPKSGNAQSAMDGLVDWVYEFPDKRS</sequence>
<protein>
    <submittedName>
        <fullName evidence="4">D-alanyl-D-alanine carboxypeptidase / D-alanyl-D-alanine-endopeptidase (Penicillin-binding protein 4)</fullName>
    </submittedName>
</protein>
<proteinExistence type="inferred from homology"/>
<dbReference type="SUPFAM" id="SSF56601">
    <property type="entry name" value="beta-lactamase/transpeptidase-like"/>
    <property type="match status" value="1"/>
</dbReference>
<dbReference type="InterPro" id="IPR000667">
    <property type="entry name" value="Peptidase_S13"/>
</dbReference>
<keyword evidence="5" id="KW-1185">Reference proteome</keyword>
<keyword evidence="3" id="KW-1133">Transmembrane helix</keyword>
<dbReference type="InterPro" id="IPR012338">
    <property type="entry name" value="Beta-lactam/transpept-like"/>
</dbReference>
<dbReference type="RefSeq" id="WP_177171823.1">
    <property type="nucleotide sequence ID" value="NZ_FOBH01000006.1"/>
</dbReference>
<keyword evidence="3" id="KW-0472">Membrane</keyword>
<dbReference type="PRINTS" id="PR00922">
    <property type="entry name" value="DADACBPTASE3"/>
</dbReference>
<dbReference type="STRING" id="1233.SAMN05216387_106119"/>